<proteinExistence type="predicted"/>
<keyword evidence="1" id="KW-1133">Transmembrane helix</keyword>
<comment type="caution">
    <text evidence="2">The sequence shown here is derived from an EMBL/GenBank/DDBJ whole genome shotgun (WGS) entry which is preliminary data.</text>
</comment>
<organism evidence="2 3">
    <name type="scientific">Mucilaginibacter gynuensis</name>
    <dbReference type="NCBI Taxonomy" id="1302236"/>
    <lineage>
        <taxon>Bacteria</taxon>
        <taxon>Pseudomonadati</taxon>
        <taxon>Bacteroidota</taxon>
        <taxon>Sphingobacteriia</taxon>
        <taxon>Sphingobacteriales</taxon>
        <taxon>Sphingobacteriaceae</taxon>
        <taxon>Mucilaginibacter</taxon>
    </lineage>
</organism>
<keyword evidence="1" id="KW-0472">Membrane</keyword>
<reference evidence="3" key="1">
    <citation type="journal article" date="2019" name="Int. J. Syst. Evol. Microbiol.">
        <title>The Global Catalogue of Microorganisms (GCM) 10K type strain sequencing project: providing services to taxonomists for standard genome sequencing and annotation.</title>
        <authorList>
            <consortium name="The Broad Institute Genomics Platform"/>
            <consortium name="The Broad Institute Genome Sequencing Center for Infectious Disease"/>
            <person name="Wu L."/>
            <person name="Ma J."/>
        </authorList>
    </citation>
    <scope>NUCLEOTIDE SEQUENCE [LARGE SCALE GENOMIC DNA]</scope>
    <source>
        <strain evidence="3">JCM 17705</strain>
    </source>
</reference>
<protein>
    <submittedName>
        <fullName evidence="2">Uncharacterized protein</fullName>
    </submittedName>
</protein>
<gene>
    <name evidence="2" type="ORF">GCM10023149_33840</name>
</gene>
<accession>A0ABP8GSB6</accession>
<feature type="transmembrane region" description="Helical" evidence="1">
    <location>
        <begin position="6"/>
        <end position="25"/>
    </location>
</feature>
<name>A0ABP8GSB6_9SPHI</name>
<keyword evidence="1" id="KW-0812">Transmembrane</keyword>
<keyword evidence="3" id="KW-1185">Reference proteome</keyword>
<dbReference type="Proteomes" id="UP001500582">
    <property type="component" value="Unassembled WGS sequence"/>
</dbReference>
<sequence length="63" mass="7270">MMNNRLVMTMLTIAMVVIISTWQLTEHGSPELLKQVLGVITVCWLVYILFRMPQDDDDWAGQC</sequence>
<evidence type="ECO:0000256" key="1">
    <source>
        <dbReference type="SAM" id="Phobius"/>
    </source>
</evidence>
<evidence type="ECO:0000313" key="2">
    <source>
        <dbReference type="EMBL" id="GAA4329250.1"/>
    </source>
</evidence>
<dbReference type="EMBL" id="BAABFT010000009">
    <property type="protein sequence ID" value="GAA4329250.1"/>
    <property type="molecule type" value="Genomic_DNA"/>
</dbReference>
<evidence type="ECO:0000313" key="3">
    <source>
        <dbReference type="Proteomes" id="UP001500582"/>
    </source>
</evidence>
<feature type="transmembrane region" description="Helical" evidence="1">
    <location>
        <begin position="32"/>
        <end position="50"/>
    </location>
</feature>